<name>A0ABP9KTF9_9SPHN</name>
<comment type="similarity">
    <text evidence="1">Belongs to the FrmR/RcnR family.</text>
</comment>
<evidence type="ECO:0000313" key="2">
    <source>
        <dbReference type="EMBL" id="GAA5062643.1"/>
    </source>
</evidence>
<dbReference type="Proteomes" id="UP001500518">
    <property type="component" value="Unassembled WGS sequence"/>
</dbReference>
<comment type="caution">
    <text evidence="2">The sequence shown here is derived from an EMBL/GenBank/DDBJ whole genome shotgun (WGS) entry which is preliminary data.</text>
</comment>
<dbReference type="InterPro" id="IPR003735">
    <property type="entry name" value="Metal_Tscrpt_repr"/>
</dbReference>
<dbReference type="PANTHER" id="PTHR33677">
    <property type="entry name" value="TRANSCRIPTIONAL REPRESSOR FRMR-RELATED"/>
    <property type="match status" value="1"/>
</dbReference>
<dbReference type="Gene3D" id="1.20.58.1000">
    <property type="entry name" value="Metal-sensitive repressor, helix protomer"/>
    <property type="match status" value="1"/>
</dbReference>
<gene>
    <name evidence="2" type="ORF">GCM10023208_33070</name>
</gene>
<proteinExistence type="inferred from homology"/>
<dbReference type="CDD" id="cd10148">
    <property type="entry name" value="CsoR-like_DUF156"/>
    <property type="match status" value="1"/>
</dbReference>
<dbReference type="InterPro" id="IPR038390">
    <property type="entry name" value="Metal_Tscrpt_repr_sf"/>
</dbReference>
<keyword evidence="3" id="KW-1185">Reference proteome</keyword>
<accession>A0ABP9KTF9</accession>
<organism evidence="2 3">
    <name type="scientific">Erythrobacter westpacificensis</name>
    <dbReference type="NCBI Taxonomy" id="1055231"/>
    <lineage>
        <taxon>Bacteria</taxon>
        <taxon>Pseudomonadati</taxon>
        <taxon>Pseudomonadota</taxon>
        <taxon>Alphaproteobacteria</taxon>
        <taxon>Sphingomonadales</taxon>
        <taxon>Erythrobacteraceae</taxon>
        <taxon>Erythrobacter/Porphyrobacter group</taxon>
        <taxon>Erythrobacter</taxon>
    </lineage>
</organism>
<sequence length="103" mass="11661">MNSASGENGMSDDQNPKFRDVLTRMRKIEGQARGISRMMEEERYCVDILQQILALEAAARAARTKVLDIHTKHCIEQALSSNNKADQSEKIAELLTLIERMAR</sequence>
<dbReference type="EMBL" id="BAABHV010000027">
    <property type="protein sequence ID" value="GAA5062643.1"/>
    <property type="molecule type" value="Genomic_DNA"/>
</dbReference>
<dbReference type="Pfam" id="PF02583">
    <property type="entry name" value="Trns_repr_metal"/>
    <property type="match status" value="1"/>
</dbReference>
<reference evidence="3" key="1">
    <citation type="journal article" date="2019" name="Int. J. Syst. Evol. Microbiol.">
        <title>The Global Catalogue of Microorganisms (GCM) 10K type strain sequencing project: providing services to taxonomists for standard genome sequencing and annotation.</title>
        <authorList>
            <consortium name="The Broad Institute Genomics Platform"/>
            <consortium name="The Broad Institute Genome Sequencing Center for Infectious Disease"/>
            <person name="Wu L."/>
            <person name="Ma J."/>
        </authorList>
    </citation>
    <scope>NUCLEOTIDE SEQUENCE [LARGE SCALE GENOMIC DNA]</scope>
    <source>
        <strain evidence="3">JCM 18014</strain>
    </source>
</reference>
<evidence type="ECO:0000313" key="3">
    <source>
        <dbReference type="Proteomes" id="UP001500518"/>
    </source>
</evidence>
<evidence type="ECO:0000256" key="1">
    <source>
        <dbReference type="ARBA" id="ARBA00005260"/>
    </source>
</evidence>
<protein>
    <submittedName>
        <fullName evidence="2">Metal-sensitive transcriptional regulator</fullName>
    </submittedName>
</protein>
<dbReference type="PANTHER" id="PTHR33677:SF3">
    <property type="entry name" value="COPPER-SENSING TRANSCRIPTIONAL REPRESSOR RICR"/>
    <property type="match status" value="1"/>
</dbReference>